<comment type="caution">
    <text evidence="1">The sequence shown here is derived from an EMBL/GenBank/DDBJ whole genome shotgun (WGS) entry which is preliminary data.</text>
</comment>
<keyword evidence="2" id="KW-1185">Reference proteome</keyword>
<name>A0A540VX51_9ACTN</name>
<sequence>MVSASQLTYRGLTVPYITPWTDERNHIPTLVRRGRGGGMRLGYHDESLYDRDWRGALWIPHTMARGRGRARFDGVHALRQRRCMNDLLCQVCARPTQTEDDEATLFVLRNDGRPVEDGERTTAPPVCRQHALEAAAHCPAPSRRPCRNPCRTRPVVGRCGPPP</sequence>
<evidence type="ECO:0000313" key="1">
    <source>
        <dbReference type="EMBL" id="TQF01340.1"/>
    </source>
</evidence>
<dbReference type="AlphaFoldDB" id="A0A540VX51"/>
<organism evidence="1 2">
    <name type="scientific">Kitasatospora acidiphila</name>
    <dbReference type="NCBI Taxonomy" id="2567942"/>
    <lineage>
        <taxon>Bacteria</taxon>
        <taxon>Bacillati</taxon>
        <taxon>Actinomycetota</taxon>
        <taxon>Actinomycetes</taxon>
        <taxon>Kitasatosporales</taxon>
        <taxon>Streptomycetaceae</taxon>
        <taxon>Kitasatospora</taxon>
    </lineage>
</organism>
<gene>
    <name evidence="1" type="ORF">E6W39_02670</name>
</gene>
<evidence type="ECO:0000313" key="2">
    <source>
        <dbReference type="Proteomes" id="UP000319103"/>
    </source>
</evidence>
<reference evidence="1 2" key="1">
    <citation type="submission" date="2019-06" db="EMBL/GenBank/DDBJ databases">
        <title>Description of Kitasatospora acidophila sp. nov. isolated from pine grove soil, and reclassification of Streptomyces novaecaesareae to Kitasatospora novaeceasareae comb. nov.</title>
        <authorList>
            <person name="Kim M.J."/>
        </authorList>
    </citation>
    <scope>NUCLEOTIDE SEQUENCE [LARGE SCALE GENOMIC DNA]</scope>
    <source>
        <strain evidence="1 2">MMS16-CNU292</strain>
    </source>
</reference>
<protein>
    <submittedName>
        <fullName evidence="1">Uncharacterized protein</fullName>
    </submittedName>
</protein>
<dbReference type="OrthoDB" id="3689934at2"/>
<proteinExistence type="predicted"/>
<dbReference type="Proteomes" id="UP000319103">
    <property type="component" value="Unassembled WGS sequence"/>
</dbReference>
<dbReference type="RefSeq" id="WP_141632072.1">
    <property type="nucleotide sequence ID" value="NZ_VIGB01000003.1"/>
</dbReference>
<dbReference type="EMBL" id="VIGB01000003">
    <property type="protein sequence ID" value="TQF01340.1"/>
    <property type="molecule type" value="Genomic_DNA"/>
</dbReference>
<accession>A0A540VX51</accession>